<evidence type="ECO:0000313" key="2">
    <source>
        <dbReference type="RefSeq" id="XP_042638093.1"/>
    </source>
</evidence>
<gene>
    <name evidence="2" type="primary">TGM4</name>
</gene>
<sequence length="731" mass="82516">MEVSNEHEPRKRQLRHSHSLSLFPQPAVLLTDLRVLHIDFLKHQNALSHHTSDFMINKLVVRRGQVFYLRLLFNRSLQPQDNLDLQFNTGQVPSVANTILVSLNSRNSRNNDPWQVSVYKELGIEVVVAVSSPPDAIVGKYFLYVRSGNNVFKPEKNDFYLLFNPWCKDDTVFMPNEEERVEYVLNDTGYHYMGIIDSIQEKPWNFGQFEKNVLNCCILLLNKGLRKSSELRSPVLVTRAMSGLMSSQDSKGEGVLIGNWSGNYKRGVAPYLWTGSAPILQQYYTTRQPVPFGQCWVFSGILTTVLRALGIPARSVTAYESAHDTEKNLTVDIYVDEKGKVISNMTNDSVWNFHVWTDAWMKRLDLPKGCDGWQAVDGTPQELSQGSFCCGPSPLAAICNGDIFIGYDTKFIFSEVNADQLIWMVKSVNGKKEFSVISVDVMSIGKKIITKAVGQDSQRDITNEYKYPEGSLEEREAMAHAFSFLDYGRKYTVPEEKQLLQIFVQSHPVLLGDPVNFTVTLKRKTATPQHVTISASFDLQSYTGFKVEHLDVLHKSIEIHDEVTEIILTLDSNTYVNRLTMFSDEPVIKGFVVAEILESNETVASQVFVFFQYPKISIEMPDTGRVGQPLVCICILKNSLHIPLTNAKFSWEGLGISPRQTLSQGMVESGQTINFQIKCTPVKTGSKKFIIKFTSNEVKEICAEKSILITNQPSPEDVETEVGVPLALRLF</sequence>
<reference evidence="2" key="1">
    <citation type="submission" date="2025-08" db="UniProtKB">
        <authorList>
            <consortium name="RefSeq"/>
        </authorList>
    </citation>
    <scope>IDENTIFICATION</scope>
</reference>
<name>A0AC54ZCT6_ORYAF</name>
<organism evidence="1 2">
    <name type="scientific">Orycteropus afer afer</name>
    <dbReference type="NCBI Taxonomy" id="1230840"/>
    <lineage>
        <taxon>Eukaryota</taxon>
        <taxon>Metazoa</taxon>
        <taxon>Chordata</taxon>
        <taxon>Craniata</taxon>
        <taxon>Vertebrata</taxon>
        <taxon>Euteleostomi</taxon>
        <taxon>Mammalia</taxon>
        <taxon>Eutheria</taxon>
        <taxon>Afrotheria</taxon>
        <taxon>Tubulidentata</taxon>
        <taxon>Orycteropodidae</taxon>
        <taxon>Orycteropus</taxon>
    </lineage>
</organism>
<protein>
    <submittedName>
        <fullName evidence="2">Protein-glutamine gamma-glutamyltransferase 4</fullName>
    </submittedName>
</protein>
<proteinExistence type="predicted"/>
<dbReference type="Proteomes" id="UP000694850">
    <property type="component" value="Unplaced"/>
</dbReference>
<accession>A0AC54ZCT6</accession>
<keyword evidence="1" id="KW-1185">Reference proteome</keyword>
<evidence type="ECO:0000313" key="1">
    <source>
        <dbReference type="Proteomes" id="UP000694850"/>
    </source>
</evidence>
<dbReference type="RefSeq" id="XP_042638093.1">
    <property type="nucleotide sequence ID" value="XM_042782159.1"/>
</dbReference>